<dbReference type="GO" id="GO:0016020">
    <property type="term" value="C:membrane"/>
    <property type="evidence" value="ECO:0007669"/>
    <property type="project" value="UniProtKB-SubCell"/>
</dbReference>
<sequence length="163" mass="18063">MAMSYTASLASMLTVQRLQPVFTDIREIKRNGFEESKLKAYVTKEDYNHALSKGTNNGGVAAIFDEIPYLKLFIAKNCSKYTMVGPTYKTDGFGFAFPRGSPLVSYMSRAILNVTQDKSKMDLIEENYFGNQTICDDQSAKISSDGRSLHVYSFGGDSSSSQV</sequence>
<gene>
    <name evidence="12" type="ORF">Prudu_000780</name>
</gene>
<keyword evidence="7 12" id="KW-0675">Receptor</keyword>
<dbReference type="GO" id="GO:0015276">
    <property type="term" value="F:ligand-gated monoatomic ion channel activity"/>
    <property type="evidence" value="ECO:0007669"/>
    <property type="project" value="InterPro"/>
</dbReference>
<dbReference type="Gene3D" id="3.40.190.10">
    <property type="entry name" value="Periplasmic binding protein-like II"/>
    <property type="match status" value="2"/>
</dbReference>
<name>A0A4Y1QM54_PRUDU</name>
<comment type="subcellular location">
    <subcellularLocation>
        <location evidence="1">Membrane</location>
        <topology evidence="1">Multi-pass membrane protein</topology>
    </subcellularLocation>
</comment>
<evidence type="ECO:0000256" key="9">
    <source>
        <dbReference type="ARBA" id="ARBA00023286"/>
    </source>
</evidence>
<dbReference type="AlphaFoldDB" id="A0A4Y1QM54"/>
<evidence type="ECO:0000256" key="5">
    <source>
        <dbReference type="ARBA" id="ARBA00023065"/>
    </source>
</evidence>
<keyword evidence="5" id="KW-0406">Ion transport</keyword>
<keyword evidence="10" id="KW-0407">Ion channel</keyword>
<keyword evidence="2" id="KW-0813">Transport</keyword>
<evidence type="ECO:0000256" key="3">
    <source>
        <dbReference type="ARBA" id="ARBA00022692"/>
    </source>
</evidence>
<evidence type="ECO:0000256" key="8">
    <source>
        <dbReference type="ARBA" id="ARBA00023180"/>
    </source>
</evidence>
<dbReference type="InterPro" id="IPR001320">
    <property type="entry name" value="Iontro_rcpt_C"/>
</dbReference>
<accession>A0A4Y1QM54</accession>
<dbReference type="SMART" id="SM00079">
    <property type="entry name" value="PBPe"/>
    <property type="match status" value="1"/>
</dbReference>
<evidence type="ECO:0000259" key="11">
    <source>
        <dbReference type="SMART" id="SM00079"/>
    </source>
</evidence>
<evidence type="ECO:0000256" key="4">
    <source>
        <dbReference type="ARBA" id="ARBA00022989"/>
    </source>
</evidence>
<feature type="domain" description="Ionotropic glutamate receptor C-terminal" evidence="11">
    <location>
        <begin position="1"/>
        <end position="131"/>
    </location>
</feature>
<keyword evidence="8" id="KW-0325">Glycoprotein</keyword>
<keyword evidence="9" id="KW-1071">Ligand-gated ion channel</keyword>
<keyword evidence="3" id="KW-0812">Transmembrane</keyword>
<evidence type="ECO:0000256" key="7">
    <source>
        <dbReference type="ARBA" id="ARBA00023170"/>
    </source>
</evidence>
<organism evidence="12">
    <name type="scientific">Prunus dulcis</name>
    <name type="common">Almond</name>
    <name type="synonym">Amygdalus dulcis</name>
    <dbReference type="NCBI Taxonomy" id="3755"/>
    <lineage>
        <taxon>Eukaryota</taxon>
        <taxon>Viridiplantae</taxon>
        <taxon>Streptophyta</taxon>
        <taxon>Embryophyta</taxon>
        <taxon>Tracheophyta</taxon>
        <taxon>Spermatophyta</taxon>
        <taxon>Magnoliopsida</taxon>
        <taxon>eudicotyledons</taxon>
        <taxon>Gunneridae</taxon>
        <taxon>Pentapetalae</taxon>
        <taxon>rosids</taxon>
        <taxon>fabids</taxon>
        <taxon>Rosales</taxon>
        <taxon>Rosaceae</taxon>
        <taxon>Amygdaloideae</taxon>
        <taxon>Amygdaleae</taxon>
        <taxon>Prunus</taxon>
    </lineage>
</organism>
<proteinExistence type="predicted"/>
<dbReference type="InterPro" id="IPR015683">
    <property type="entry name" value="Ionotropic_Glu_rcpt"/>
</dbReference>
<evidence type="ECO:0000256" key="10">
    <source>
        <dbReference type="ARBA" id="ARBA00023303"/>
    </source>
</evidence>
<evidence type="ECO:0000256" key="2">
    <source>
        <dbReference type="ARBA" id="ARBA00022448"/>
    </source>
</evidence>
<evidence type="ECO:0000313" key="12">
    <source>
        <dbReference type="EMBL" id="BBG92914.1"/>
    </source>
</evidence>
<dbReference type="EMBL" id="AP019297">
    <property type="protein sequence ID" value="BBG92914.1"/>
    <property type="molecule type" value="Genomic_DNA"/>
</dbReference>
<dbReference type="SUPFAM" id="SSF53850">
    <property type="entry name" value="Periplasmic binding protein-like II"/>
    <property type="match status" value="1"/>
</dbReference>
<keyword evidence="4" id="KW-1133">Transmembrane helix</keyword>
<dbReference type="PANTHER" id="PTHR18966">
    <property type="entry name" value="IONOTROPIC GLUTAMATE RECEPTOR"/>
    <property type="match status" value="1"/>
</dbReference>
<keyword evidence="6" id="KW-0472">Membrane</keyword>
<reference evidence="12" key="1">
    <citation type="journal article" date="2019" name="Science">
        <title>Mutation of a bHLH transcription factor allowed almond domestication.</title>
        <authorList>
            <person name="Sanchez-Perez R."/>
            <person name="Pavan S."/>
            <person name="Mazzeo R."/>
            <person name="Moldovan C."/>
            <person name="Aiese Cigliano R."/>
            <person name="Del Cueto J."/>
            <person name="Ricciardi F."/>
            <person name="Lotti C."/>
            <person name="Ricciardi L."/>
            <person name="Dicenta F."/>
            <person name="Lopez-Marques R.L."/>
            <person name="Lindberg Moller B."/>
        </authorList>
    </citation>
    <scope>NUCLEOTIDE SEQUENCE</scope>
</reference>
<dbReference type="FunFam" id="3.40.190.10:FF:000195">
    <property type="entry name" value="Glutamate receptor 2.7"/>
    <property type="match status" value="1"/>
</dbReference>
<evidence type="ECO:0000256" key="6">
    <source>
        <dbReference type="ARBA" id="ARBA00023136"/>
    </source>
</evidence>
<evidence type="ECO:0000256" key="1">
    <source>
        <dbReference type="ARBA" id="ARBA00004141"/>
    </source>
</evidence>
<protein>
    <submittedName>
        <fullName evidence="12">Glutamate receptor 2.7</fullName>
    </submittedName>
</protein>